<dbReference type="AlphaFoldDB" id="A0A1N6EKK6"/>
<reference evidence="3" key="1">
    <citation type="submission" date="2016-11" db="EMBL/GenBank/DDBJ databases">
        <authorList>
            <person name="Varghese N."/>
            <person name="Submissions S."/>
        </authorList>
    </citation>
    <scope>NUCLEOTIDE SEQUENCE [LARGE SCALE GENOMIC DNA]</scope>
    <source>
        <strain evidence="3">DSM 27623</strain>
    </source>
</reference>
<name>A0A1N6EKK6_9FLAO</name>
<evidence type="ECO:0000313" key="3">
    <source>
        <dbReference type="Proteomes" id="UP000185207"/>
    </source>
</evidence>
<dbReference type="EMBL" id="FSRK01000001">
    <property type="protein sequence ID" value="SIN83609.1"/>
    <property type="molecule type" value="Genomic_DNA"/>
</dbReference>
<accession>A0A1N6EKK6</accession>
<keyword evidence="1" id="KW-0472">Membrane</keyword>
<feature type="transmembrane region" description="Helical" evidence="1">
    <location>
        <begin position="6"/>
        <end position="24"/>
    </location>
</feature>
<dbReference type="Proteomes" id="UP000185207">
    <property type="component" value="Unassembled WGS sequence"/>
</dbReference>
<keyword evidence="3" id="KW-1185">Reference proteome</keyword>
<dbReference type="STRING" id="1416779.SAMN05444409_0698"/>
<organism evidence="2 3">
    <name type="scientific">Epilithonimonas zeae</name>
    <dbReference type="NCBI Taxonomy" id="1416779"/>
    <lineage>
        <taxon>Bacteria</taxon>
        <taxon>Pseudomonadati</taxon>
        <taxon>Bacteroidota</taxon>
        <taxon>Flavobacteriia</taxon>
        <taxon>Flavobacteriales</taxon>
        <taxon>Weeksellaceae</taxon>
        <taxon>Chryseobacterium group</taxon>
        <taxon>Epilithonimonas</taxon>
    </lineage>
</organism>
<keyword evidence="1" id="KW-0812">Transmembrane</keyword>
<evidence type="ECO:0000313" key="2">
    <source>
        <dbReference type="EMBL" id="SIN83609.1"/>
    </source>
</evidence>
<protein>
    <submittedName>
        <fullName evidence="2">Uncharacterized protein</fullName>
    </submittedName>
</protein>
<gene>
    <name evidence="2" type="ORF">SAMN05444409_0698</name>
</gene>
<evidence type="ECO:0000256" key="1">
    <source>
        <dbReference type="SAM" id="Phobius"/>
    </source>
</evidence>
<proteinExistence type="predicted"/>
<keyword evidence="1" id="KW-1133">Transmembrane helix</keyword>
<sequence length="34" mass="4022">MSKFNNLIFVKFVNFSLVVLRICFGDGIFRNRPE</sequence>